<dbReference type="PROSITE" id="PS51679">
    <property type="entry name" value="SAM_MT_C5"/>
    <property type="match status" value="1"/>
</dbReference>
<keyword evidence="4 7" id="KW-0949">S-adenosyl-L-methionine</keyword>
<keyword evidence="9" id="KW-1185">Reference proteome</keyword>
<evidence type="ECO:0000313" key="9">
    <source>
        <dbReference type="Proteomes" id="UP000231134"/>
    </source>
</evidence>
<proteinExistence type="inferred from homology"/>
<dbReference type="EMBL" id="PGEX01000001">
    <property type="protein sequence ID" value="PJJ41093.1"/>
    <property type="molecule type" value="Genomic_DNA"/>
</dbReference>
<evidence type="ECO:0000256" key="5">
    <source>
        <dbReference type="ARBA" id="ARBA00022747"/>
    </source>
</evidence>
<evidence type="ECO:0000256" key="6">
    <source>
        <dbReference type="ARBA" id="ARBA00047422"/>
    </source>
</evidence>
<keyword evidence="3 7" id="KW-0808">Transferase</keyword>
<dbReference type="RefSeq" id="WP_100425099.1">
    <property type="nucleotide sequence ID" value="NZ_PGEX01000001.1"/>
</dbReference>
<comment type="caution">
    <text evidence="8">The sequence shown here is derived from an EMBL/GenBank/DDBJ whole genome shotgun (WGS) entry which is preliminary data.</text>
</comment>
<dbReference type="GO" id="GO:0003886">
    <property type="term" value="F:DNA (cytosine-5-)-methyltransferase activity"/>
    <property type="evidence" value="ECO:0007669"/>
    <property type="project" value="UniProtKB-EC"/>
</dbReference>
<reference evidence="8 9" key="1">
    <citation type="submission" date="2017-11" db="EMBL/GenBank/DDBJ databases">
        <title>Animal gut microbial communities from fecal samples from Wisconsin, USA.</title>
        <authorList>
            <person name="Neumann A."/>
        </authorList>
    </citation>
    <scope>NUCLEOTIDE SEQUENCE [LARGE SCALE GENOMIC DNA]</scope>
    <source>
        <strain evidence="8 9">UWS3</strain>
    </source>
</reference>
<evidence type="ECO:0000256" key="7">
    <source>
        <dbReference type="PROSITE-ProRule" id="PRU01016"/>
    </source>
</evidence>
<dbReference type="AlphaFoldDB" id="A0A2M9A628"/>
<feature type="active site" evidence="7">
    <location>
        <position position="77"/>
    </location>
</feature>
<dbReference type="InterPro" id="IPR018117">
    <property type="entry name" value="C5_DNA_meth_AS"/>
</dbReference>
<dbReference type="EC" id="2.1.1.37" evidence="1"/>
<dbReference type="PROSITE" id="PS00094">
    <property type="entry name" value="C5_MTASE_1"/>
    <property type="match status" value="1"/>
</dbReference>
<dbReference type="GO" id="GO:0032259">
    <property type="term" value="P:methylation"/>
    <property type="evidence" value="ECO:0007669"/>
    <property type="project" value="UniProtKB-KW"/>
</dbReference>
<dbReference type="PANTHER" id="PTHR46098">
    <property type="entry name" value="TRNA (CYTOSINE(38)-C(5))-METHYLTRANSFERASE"/>
    <property type="match status" value="1"/>
</dbReference>
<dbReference type="Pfam" id="PF00145">
    <property type="entry name" value="DNA_methylase"/>
    <property type="match status" value="2"/>
</dbReference>
<comment type="similarity">
    <text evidence="7">Belongs to the class I-like SAM-binding methyltransferase superfamily. C5-methyltransferase family.</text>
</comment>
<evidence type="ECO:0000256" key="1">
    <source>
        <dbReference type="ARBA" id="ARBA00011975"/>
    </source>
</evidence>
<gene>
    <name evidence="8" type="ORF">BGX16_1049</name>
</gene>
<accession>A0A2M9A628</accession>
<keyword evidence="2 7" id="KW-0489">Methyltransferase</keyword>
<evidence type="ECO:0000256" key="3">
    <source>
        <dbReference type="ARBA" id="ARBA00022679"/>
    </source>
</evidence>
<organism evidence="8 9">
    <name type="scientific">Hallerella succinigenes</name>
    <dbReference type="NCBI Taxonomy" id="1896222"/>
    <lineage>
        <taxon>Bacteria</taxon>
        <taxon>Pseudomonadati</taxon>
        <taxon>Fibrobacterota</taxon>
        <taxon>Fibrobacteria</taxon>
        <taxon>Fibrobacterales</taxon>
        <taxon>Fibrobacteraceae</taxon>
        <taxon>Hallerella</taxon>
    </lineage>
</organism>
<evidence type="ECO:0000313" key="8">
    <source>
        <dbReference type="EMBL" id="PJJ41093.1"/>
    </source>
</evidence>
<keyword evidence="5" id="KW-0680">Restriction system</keyword>
<comment type="catalytic activity">
    <reaction evidence="6">
        <text>a 2'-deoxycytidine in DNA + S-adenosyl-L-methionine = a 5-methyl-2'-deoxycytidine in DNA + S-adenosyl-L-homocysteine + H(+)</text>
        <dbReference type="Rhea" id="RHEA:13681"/>
        <dbReference type="Rhea" id="RHEA-COMP:11369"/>
        <dbReference type="Rhea" id="RHEA-COMP:11370"/>
        <dbReference type="ChEBI" id="CHEBI:15378"/>
        <dbReference type="ChEBI" id="CHEBI:57856"/>
        <dbReference type="ChEBI" id="CHEBI:59789"/>
        <dbReference type="ChEBI" id="CHEBI:85452"/>
        <dbReference type="ChEBI" id="CHEBI:85454"/>
        <dbReference type="EC" id="2.1.1.37"/>
    </reaction>
</comment>
<protein>
    <recommendedName>
        <fullName evidence="1">DNA (cytosine-5-)-methyltransferase</fullName>
        <ecNumber evidence="1">2.1.1.37</ecNumber>
    </recommendedName>
</protein>
<sequence>MIQTVGSICSGIEAASVAWKPFGVVFSWFSEIANFQSKVLKEKYPAVKNLGDMNNIPSLLLNGEIEAPDLICGGTPCQAFSLAGNQRGLNDDRGNLTLKFVDIINANDVARRKKRKSRCCVFWENVEGVLTDKTNAFGCLIASLAGLKKIQNVKRWPSSGLLEGPDRNVAWRVLDAKYFGLPQQRRRLYVLATGKNYHPEQILFEESSNEKYEYPVTPLSFSKDGHHFEVFRSYSDCLYAAYGTKWNGNAAAYNGSLFVVQDERVRRLSPLECERLMGFPDDYTNIQGARKTNRYQAVGNSWAVPVVKWIGDRLINDKKIEFVAGRNRKFLKYETLSKKAYLYHFGDGKVELADNKKVNASVVPSHCVFKTMQDIVTSEVSQDIYLSPVGCHGILRRKKERNISINLRLEKALKKVSKMMSPEDIERKSLVQKRGSRGTAAVLDL</sequence>
<dbReference type="Proteomes" id="UP000231134">
    <property type="component" value="Unassembled WGS sequence"/>
</dbReference>
<dbReference type="OrthoDB" id="9813719at2"/>
<dbReference type="InterPro" id="IPR001525">
    <property type="entry name" value="C5_MeTfrase"/>
</dbReference>
<dbReference type="InterPro" id="IPR029063">
    <property type="entry name" value="SAM-dependent_MTases_sf"/>
</dbReference>
<dbReference type="PANTHER" id="PTHR46098:SF1">
    <property type="entry name" value="TRNA (CYTOSINE(38)-C(5))-METHYLTRANSFERASE"/>
    <property type="match status" value="1"/>
</dbReference>
<evidence type="ECO:0000256" key="2">
    <source>
        <dbReference type="ARBA" id="ARBA00022603"/>
    </source>
</evidence>
<dbReference type="GO" id="GO:0009307">
    <property type="term" value="P:DNA restriction-modification system"/>
    <property type="evidence" value="ECO:0007669"/>
    <property type="project" value="UniProtKB-KW"/>
</dbReference>
<dbReference type="InterPro" id="IPR050750">
    <property type="entry name" value="C5-MTase"/>
</dbReference>
<evidence type="ECO:0000256" key="4">
    <source>
        <dbReference type="ARBA" id="ARBA00022691"/>
    </source>
</evidence>
<dbReference type="SUPFAM" id="SSF53335">
    <property type="entry name" value="S-adenosyl-L-methionine-dependent methyltransferases"/>
    <property type="match status" value="1"/>
</dbReference>
<name>A0A2M9A628_9BACT</name>
<dbReference type="Gene3D" id="3.90.120.10">
    <property type="entry name" value="DNA Methylase, subunit A, domain 2"/>
    <property type="match status" value="1"/>
</dbReference>
<dbReference type="Gene3D" id="3.40.50.150">
    <property type="entry name" value="Vaccinia Virus protein VP39"/>
    <property type="match status" value="1"/>
</dbReference>